<dbReference type="RefSeq" id="WP_214788304.1">
    <property type="nucleotide sequence ID" value="NZ_JANIEL010000050.1"/>
</dbReference>
<keyword evidence="2" id="KW-1185">Reference proteome</keyword>
<reference evidence="2" key="1">
    <citation type="journal article" date="2019" name="Int. J. Syst. Evol. Microbiol.">
        <title>The Global Catalogue of Microorganisms (GCM) 10K type strain sequencing project: providing services to taxonomists for standard genome sequencing and annotation.</title>
        <authorList>
            <consortium name="The Broad Institute Genomics Platform"/>
            <consortium name="The Broad Institute Genome Sequencing Center for Infectious Disease"/>
            <person name="Wu L."/>
            <person name="Ma J."/>
        </authorList>
    </citation>
    <scope>NUCLEOTIDE SEQUENCE [LARGE SCALE GENOMIC DNA]</scope>
    <source>
        <strain evidence="2">CCUG 55590</strain>
    </source>
</reference>
<organism evidence="1 2">
    <name type="scientific">Exiguobacterium aestuarii</name>
    <dbReference type="NCBI Taxonomy" id="273527"/>
    <lineage>
        <taxon>Bacteria</taxon>
        <taxon>Bacillati</taxon>
        <taxon>Bacillota</taxon>
        <taxon>Bacilli</taxon>
        <taxon>Bacillales</taxon>
        <taxon>Bacillales Family XII. Incertae Sedis</taxon>
        <taxon>Exiguobacterium</taxon>
    </lineage>
</organism>
<dbReference type="EMBL" id="JBHTCE010000001">
    <property type="protein sequence ID" value="MFC7389892.1"/>
    <property type="molecule type" value="Genomic_DNA"/>
</dbReference>
<sequence length="215" mass="24727">MYEETEGRVIGTNGIPVSYSFLQSDSSSDTLVILLPGYGYTNDSPMFRYTTALCLENGLNVLEVNYNYRDERYESVDVSVAIVIDVRLVIDQLLQSHSFNKYIIIGKSLGTIAMTSERGRHVFRDAELVWLTPLLKRNDVYEAILSHEGKQLVLMGTEDQHYILERIKNLEHEALTELEIVEQMNHSLEYTGDTYRSLRLLETLLKRVEEFVVIP</sequence>
<comment type="caution">
    <text evidence="1">The sequence shown here is derived from an EMBL/GenBank/DDBJ whole genome shotgun (WGS) entry which is preliminary data.</text>
</comment>
<keyword evidence="1" id="KW-0378">Hydrolase</keyword>
<dbReference type="Gene3D" id="3.40.50.1820">
    <property type="entry name" value="alpha/beta hydrolase"/>
    <property type="match status" value="1"/>
</dbReference>
<name>A0ABW2PL30_9BACL</name>
<evidence type="ECO:0000313" key="1">
    <source>
        <dbReference type="EMBL" id="MFC7389892.1"/>
    </source>
</evidence>
<dbReference type="GO" id="GO:0016787">
    <property type="term" value="F:hydrolase activity"/>
    <property type="evidence" value="ECO:0007669"/>
    <property type="project" value="UniProtKB-KW"/>
</dbReference>
<protein>
    <submittedName>
        <fullName evidence="1">Alpha/beta family hydrolase</fullName>
    </submittedName>
</protein>
<dbReference type="SUPFAM" id="SSF53474">
    <property type="entry name" value="alpha/beta-Hydrolases"/>
    <property type="match status" value="1"/>
</dbReference>
<accession>A0ABW2PL30</accession>
<dbReference type="InterPro" id="IPR029058">
    <property type="entry name" value="AB_hydrolase_fold"/>
</dbReference>
<evidence type="ECO:0000313" key="2">
    <source>
        <dbReference type="Proteomes" id="UP001596439"/>
    </source>
</evidence>
<dbReference type="Proteomes" id="UP001596439">
    <property type="component" value="Unassembled WGS sequence"/>
</dbReference>
<gene>
    <name evidence="1" type="ORF">ACFQO8_07020</name>
</gene>
<proteinExistence type="predicted"/>